<dbReference type="Gene3D" id="3.40.50.1220">
    <property type="entry name" value="TPP-binding domain"/>
    <property type="match status" value="1"/>
</dbReference>
<gene>
    <name evidence="7" type="primary">menD</name>
    <name evidence="10" type="ORF">CLV98_103332</name>
</gene>
<dbReference type="Gene3D" id="3.40.50.970">
    <property type="match status" value="2"/>
</dbReference>
<evidence type="ECO:0000256" key="7">
    <source>
        <dbReference type="HAMAP-Rule" id="MF_01659"/>
    </source>
</evidence>
<dbReference type="PANTHER" id="PTHR42916:SF1">
    <property type="entry name" value="PROTEIN PHYLLO, CHLOROPLASTIC"/>
    <property type="match status" value="1"/>
</dbReference>
<evidence type="ECO:0000256" key="4">
    <source>
        <dbReference type="ARBA" id="ARBA00022842"/>
    </source>
</evidence>
<dbReference type="InterPro" id="IPR004433">
    <property type="entry name" value="MenaQ_synth_MenD"/>
</dbReference>
<dbReference type="AlphaFoldDB" id="A0A316AQ56"/>
<feature type="domain" description="Thiamine pyrophosphate enzyme TPP-binding" evidence="8">
    <location>
        <begin position="432"/>
        <end position="550"/>
    </location>
</feature>
<sequence length="574" mass="63708">MAVIQPLIDLAELLFLQGVRHVVLSPGSRSAAISLAFIRHGGFQVQAVMDERSAGFIALGIAQQARQPTVLVCTSGSAVYNFAPSVVEAFFQQVPLLVLSADRPAEWIHQYDGQTIFQSGIFGKHVKSSFEIVVDDRHADALWHSNRVANEAYLLATAVPLGPVHINIPIREPFYPTETDVWRKSATVRAIAKTDAVPQLSTTHWHSLLDTWDSYDKILIAIGQLPWNDAYWNSLSNLAEDLAIPVVADVISNVDLPEYVIRHHDLFLGAQTDDRLQPELLITAGMSFISKELKLFLRNNPATVHWHISPDGILADPLRSVTEIIPVSPGYFFDTLYEKIDFQNFVENNEADSREAYYALWEEFDLKSSILLDRYIQKLSSLTDLSALDFIFKRLHGPYQLQLGNSMSVRYANVLQLPHPENVVVYANRGTSGIDGCMSTAIGAALAVAMPVYLIIGDISFFYDRNGLLVQHLPENLKIIILNNGGGDIFTMIDGPAKLPENKEFFRTAHSLTAQHTAQDAGVPYIPVTTIDDLQRGVDLLAKATTCVILEVQTVTEDNQAAWKGLKAFLKAHL</sequence>
<dbReference type="InterPro" id="IPR029035">
    <property type="entry name" value="DHS-like_NAD/FAD-binding_dom"/>
</dbReference>
<comment type="pathway">
    <text evidence="7">Quinol/quinone metabolism; 1,4-dihydroxy-2-naphthoate biosynthesis; 1,4-dihydroxy-2-naphthoate from chorismate: step 2/7.</text>
</comment>
<proteinExistence type="inferred from homology"/>
<dbReference type="Pfam" id="PF02776">
    <property type="entry name" value="TPP_enzyme_N"/>
    <property type="match status" value="1"/>
</dbReference>
<dbReference type="HAMAP" id="MF_01659">
    <property type="entry name" value="MenD"/>
    <property type="match status" value="1"/>
</dbReference>
<comment type="pathway">
    <text evidence="7">Quinol/quinone metabolism; menaquinone biosynthesis.</text>
</comment>
<accession>A0A316AQ56</accession>
<dbReference type="SUPFAM" id="SSF52467">
    <property type="entry name" value="DHS-like NAD/FAD-binding domain"/>
    <property type="match status" value="1"/>
</dbReference>
<comment type="caution">
    <text evidence="10">The sequence shown here is derived from an EMBL/GenBank/DDBJ whole genome shotgun (WGS) entry which is preliminary data.</text>
</comment>
<evidence type="ECO:0000313" key="10">
    <source>
        <dbReference type="EMBL" id="PWJ58960.1"/>
    </source>
</evidence>
<dbReference type="CDD" id="cd02009">
    <property type="entry name" value="TPP_SHCHC_synthase"/>
    <property type="match status" value="1"/>
</dbReference>
<dbReference type="SUPFAM" id="SSF52518">
    <property type="entry name" value="Thiamin diphosphate-binding fold (THDP-binding)"/>
    <property type="match status" value="2"/>
</dbReference>
<dbReference type="Proteomes" id="UP000245880">
    <property type="component" value="Unassembled WGS sequence"/>
</dbReference>
<evidence type="ECO:0000256" key="1">
    <source>
        <dbReference type="ARBA" id="ARBA00022428"/>
    </source>
</evidence>
<evidence type="ECO:0000256" key="5">
    <source>
        <dbReference type="ARBA" id="ARBA00023052"/>
    </source>
</evidence>
<dbReference type="Pfam" id="PF02775">
    <property type="entry name" value="TPP_enzyme_C"/>
    <property type="match status" value="1"/>
</dbReference>
<dbReference type="GO" id="GO:0000287">
    <property type="term" value="F:magnesium ion binding"/>
    <property type="evidence" value="ECO:0007669"/>
    <property type="project" value="UniProtKB-UniRule"/>
</dbReference>
<keyword evidence="4 7" id="KW-0460">Magnesium</keyword>
<dbReference type="PANTHER" id="PTHR42916">
    <property type="entry name" value="2-SUCCINYL-5-ENOLPYRUVYL-6-HYDROXY-3-CYCLOHEXENE-1-CARBOXYLATE SYNTHASE"/>
    <property type="match status" value="1"/>
</dbReference>
<evidence type="ECO:0000256" key="6">
    <source>
        <dbReference type="ARBA" id="ARBA00023211"/>
    </source>
</evidence>
<dbReference type="EMBL" id="QGDT01000003">
    <property type="protein sequence ID" value="PWJ58960.1"/>
    <property type="molecule type" value="Genomic_DNA"/>
</dbReference>
<evidence type="ECO:0000259" key="8">
    <source>
        <dbReference type="Pfam" id="PF02775"/>
    </source>
</evidence>
<dbReference type="InterPro" id="IPR029061">
    <property type="entry name" value="THDP-binding"/>
</dbReference>
<evidence type="ECO:0000313" key="11">
    <source>
        <dbReference type="Proteomes" id="UP000245880"/>
    </source>
</evidence>
<dbReference type="GO" id="GO:0030145">
    <property type="term" value="F:manganese ion binding"/>
    <property type="evidence" value="ECO:0007669"/>
    <property type="project" value="UniProtKB-UniRule"/>
</dbReference>
<reference evidence="10 11" key="1">
    <citation type="submission" date="2018-03" db="EMBL/GenBank/DDBJ databases">
        <title>Genomic Encyclopedia of Archaeal and Bacterial Type Strains, Phase II (KMG-II): from individual species to whole genera.</title>
        <authorList>
            <person name="Goeker M."/>
        </authorList>
    </citation>
    <scope>NUCLEOTIDE SEQUENCE [LARGE SCALE GENOMIC DNA]</scope>
    <source>
        <strain evidence="10 11">DSM 100346</strain>
    </source>
</reference>
<comment type="cofactor">
    <cofactor evidence="7">
        <name>Mg(2+)</name>
        <dbReference type="ChEBI" id="CHEBI:18420"/>
    </cofactor>
    <cofactor evidence="7">
        <name>Mn(2+)</name>
        <dbReference type="ChEBI" id="CHEBI:29035"/>
    </cofactor>
</comment>
<dbReference type="UniPathway" id="UPA00079"/>
<dbReference type="PIRSF" id="PIRSF004983">
    <property type="entry name" value="MenD"/>
    <property type="match status" value="1"/>
</dbReference>
<keyword evidence="1 7" id="KW-0474">Menaquinone biosynthesis</keyword>
<keyword evidence="11" id="KW-1185">Reference proteome</keyword>
<dbReference type="CDD" id="cd07037">
    <property type="entry name" value="TPP_PYR_MenD"/>
    <property type="match status" value="1"/>
</dbReference>
<dbReference type="UniPathway" id="UPA01057">
    <property type="reaction ID" value="UER00164"/>
</dbReference>
<keyword evidence="2 7" id="KW-0808">Transferase</keyword>
<keyword evidence="3 7" id="KW-0479">Metal-binding</keyword>
<comment type="function">
    <text evidence="7">Catalyzes the thiamine diphosphate-dependent decarboxylation of 2-oxoglutarate and the subsequent addition of the resulting succinic semialdehyde-thiamine pyrophosphate anion to isochorismate to yield 2-succinyl-5-enolpyruvyl-6-hydroxy-3-cyclohexene-1-carboxylate (SEPHCHC).</text>
</comment>
<comment type="similarity">
    <text evidence="7">Belongs to the TPP enzyme family. MenD subfamily.</text>
</comment>
<dbReference type="GO" id="GO:0030976">
    <property type="term" value="F:thiamine pyrophosphate binding"/>
    <property type="evidence" value="ECO:0007669"/>
    <property type="project" value="UniProtKB-UniRule"/>
</dbReference>
<keyword evidence="5 7" id="KW-0786">Thiamine pyrophosphate</keyword>
<protein>
    <recommendedName>
        <fullName evidence="7">2-succinyl-5-enolpyruvyl-6-hydroxy-3-cyclohexene-1-carboxylate synthase</fullName>
        <shortName evidence="7">SEPHCHC synthase</shortName>
        <ecNumber evidence="7">2.2.1.9</ecNumber>
    </recommendedName>
    <alternativeName>
        <fullName evidence="7">Menaquinone biosynthesis protein MenD</fullName>
    </alternativeName>
</protein>
<comment type="catalytic activity">
    <reaction evidence="7">
        <text>isochorismate + 2-oxoglutarate + H(+) = 5-enolpyruvoyl-6-hydroxy-2-succinyl-cyclohex-3-ene-1-carboxylate + CO2</text>
        <dbReference type="Rhea" id="RHEA:25593"/>
        <dbReference type="ChEBI" id="CHEBI:15378"/>
        <dbReference type="ChEBI" id="CHEBI:16526"/>
        <dbReference type="ChEBI" id="CHEBI:16810"/>
        <dbReference type="ChEBI" id="CHEBI:29780"/>
        <dbReference type="ChEBI" id="CHEBI:58818"/>
        <dbReference type="EC" id="2.2.1.9"/>
    </reaction>
</comment>
<feature type="domain" description="Thiamine pyrophosphate enzyme N-terminal TPP-binding" evidence="9">
    <location>
        <begin position="10"/>
        <end position="116"/>
    </location>
</feature>
<evidence type="ECO:0000256" key="2">
    <source>
        <dbReference type="ARBA" id="ARBA00022679"/>
    </source>
</evidence>
<dbReference type="GO" id="GO:0070204">
    <property type="term" value="F:2-succinyl-5-enolpyruvyl-6-hydroxy-3-cyclohexene-1-carboxylic-acid synthase activity"/>
    <property type="evidence" value="ECO:0007669"/>
    <property type="project" value="UniProtKB-UniRule"/>
</dbReference>
<keyword evidence="6 7" id="KW-0464">Manganese</keyword>
<comment type="cofactor">
    <cofactor evidence="7">
        <name>thiamine diphosphate</name>
        <dbReference type="ChEBI" id="CHEBI:58937"/>
    </cofactor>
    <text evidence="7">Binds 1 thiamine pyrophosphate per subunit.</text>
</comment>
<dbReference type="InterPro" id="IPR011766">
    <property type="entry name" value="TPP_enzyme_TPP-bd"/>
</dbReference>
<comment type="subunit">
    <text evidence="7">Homodimer.</text>
</comment>
<dbReference type="GO" id="GO:0009234">
    <property type="term" value="P:menaquinone biosynthetic process"/>
    <property type="evidence" value="ECO:0007669"/>
    <property type="project" value="UniProtKB-UniRule"/>
</dbReference>
<name>A0A316AQ56_9BACT</name>
<organism evidence="10 11">
    <name type="scientific">Dyadobacter jejuensis</name>
    <dbReference type="NCBI Taxonomy" id="1082580"/>
    <lineage>
        <taxon>Bacteria</taxon>
        <taxon>Pseudomonadati</taxon>
        <taxon>Bacteroidota</taxon>
        <taxon>Cytophagia</taxon>
        <taxon>Cytophagales</taxon>
        <taxon>Spirosomataceae</taxon>
        <taxon>Dyadobacter</taxon>
    </lineage>
</organism>
<dbReference type="InterPro" id="IPR012001">
    <property type="entry name" value="Thiamin_PyroP_enz_TPP-bd_dom"/>
</dbReference>
<dbReference type="OrthoDB" id="9791859at2"/>
<dbReference type="EC" id="2.2.1.9" evidence="7"/>
<evidence type="ECO:0000259" key="9">
    <source>
        <dbReference type="Pfam" id="PF02776"/>
    </source>
</evidence>
<evidence type="ECO:0000256" key="3">
    <source>
        <dbReference type="ARBA" id="ARBA00022723"/>
    </source>
</evidence>
<dbReference type="NCBIfam" id="TIGR00173">
    <property type="entry name" value="menD"/>
    <property type="match status" value="1"/>
</dbReference>
<dbReference type="RefSeq" id="WP_109673877.1">
    <property type="nucleotide sequence ID" value="NZ_QGDT01000003.1"/>
</dbReference>